<dbReference type="AlphaFoldDB" id="A0A2U3N9K5"/>
<keyword evidence="2" id="KW-1185">Reference proteome</keyword>
<dbReference type="Proteomes" id="UP000241595">
    <property type="component" value="Unassembled WGS sequence"/>
</dbReference>
<name>A0A2U3N9K5_9MYCO</name>
<organism evidence="1 2">
    <name type="scientific">Mycobacterium terramassiliense</name>
    <dbReference type="NCBI Taxonomy" id="1841859"/>
    <lineage>
        <taxon>Bacteria</taxon>
        <taxon>Bacillati</taxon>
        <taxon>Actinomycetota</taxon>
        <taxon>Actinomycetes</taxon>
        <taxon>Mycobacteriales</taxon>
        <taxon>Mycobacteriaceae</taxon>
        <taxon>Mycobacterium</taxon>
    </lineage>
</organism>
<proteinExistence type="predicted"/>
<dbReference type="STRING" id="1841859.GCA_900157385_01659"/>
<gene>
    <name evidence="1" type="ORF">MTAB308_1664</name>
</gene>
<reference evidence="1 2" key="1">
    <citation type="submission" date="2017-01" db="EMBL/GenBank/DDBJ databases">
        <authorList>
            <consortium name="Urmite Genomes"/>
        </authorList>
    </citation>
    <scope>NUCLEOTIDE SEQUENCE [LARGE SCALE GENOMIC DNA]</scope>
    <source>
        <strain evidence="1 2">AB308</strain>
    </source>
</reference>
<protein>
    <submittedName>
        <fullName evidence="1">Uncharacterized protein</fullName>
    </submittedName>
</protein>
<dbReference type="EMBL" id="FTRV01000011">
    <property type="protein sequence ID" value="SPM28179.1"/>
    <property type="molecule type" value="Genomic_DNA"/>
</dbReference>
<accession>A0A2U3N9K5</accession>
<evidence type="ECO:0000313" key="1">
    <source>
        <dbReference type="EMBL" id="SPM28179.1"/>
    </source>
</evidence>
<evidence type="ECO:0000313" key="2">
    <source>
        <dbReference type="Proteomes" id="UP000241595"/>
    </source>
</evidence>
<sequence length="38" mass="4442">MNVVLALASAMLMVLAAKGIYSLQWWLERSDYIRHFED</sequence>